<organism evidence="1 2">
    <name type="scientific">Mytilus edulis</name>
    <name type="common">Blue mussel</name>
    <dbReference type="NCBI Taxonomy" id="6550"/>
    <lineage>
        <taxon>Eukaryota</taxon>
        <taxon>Metazoa</taxon>
        <taxon>Spiralia</taxon>
        <taxon>Lophotrochozoa</taxon>
        <taxon>Mollusca</taxon>
        <taxon>Bivalvia</taxon>
        <taxon>Autobranchia</taxon>
        <taxon>Pteriomorphia</taxon>
        <taxon>Mytilida</taxon>
        <taxon>Mytiloidea</taxon>
        <taxon>Mytilidae</taxon>
        <taxon>Mytilinae</taxon>
        <taxon>Mytilus</taxon>
    </lineage>
</organism>
<evidence type="ECO:0000313" key="2">
    <source>
        <dbReference type="Proteomes" id="UP000683360"/>
    </source>
</evidence>
<name>A0A8S3TID0_MYTED</name>
<dbReference type="GO" id="GO:0061630">
    <property type="term" value="F:ubiquitin protein ligase activity"/>
    <property type="evidence" value="ECO:0007669"/>
    <property type="project" value="TreeGrafter"/>
</dbReference>
<dbReference type="Gene3D" id="2.120.10.30">
    <property type="entry name" value="TolB, C-terminal domain"/>
    <property type="match status" value="1"/>
</dbReference>
<dbReference type="GO" id="GO:0008270">
    <property type="term" value="F:zinc ion binding"/>
    <property type="evidence" value="ECO:0007669"/>
    <property type="project" value="UniProtKB-KW"/>
</dbReference>
<evidence type="ECO:0008006" key="3">
    <source>
        <dbReference type="Google" id="ProtNLM"/>
    </source>
</evidence>
<evidence type="ECO:0000313" key="1">
    <source>
        <dbReference type="EMBL" id="CAG2233238.1"/>
    </source>
</evidence>
<dbReference type="PANTHER" id="PTHR24104">
    <property type="entry name" value="E3 UBIQUITIN-PROTEIN LIGASE NHLRC1-RELATED"/>
    <property type="match status" value="1"/>
</dbReference>
<dbReference type="GO" id="GO:0043161">
    <property type="term" value="P:proteasome-mediated ubiquitin-dependent protein catabolic process"/>
    <property type="evidence" value="ECO:0007669"/>
    <property type="project" value="TreeGrafter"/>
</dbReference>
<dbReference type="GO" id="GO:0000209">
    <property type="term" value="P:protein polyubiquitination"/>
    <property type="evidence" value="ECO:0007669"/>
    <property type="project" value="TreeGrafter"/>
</dbReference>
<dbReference type="SUPFAM" id="SSF101898">
    <property type="entry name" value="NHL repeat"/>
    <property type="match status" value="1"/>
</dbReference>
<gene>
    <name evidence="1" type="ORF">MEDL_45917</name>
</gene>
<keyword evidence="2" id="KW-1185">Reference proteome</keyword>
<comment type="caution">
    <text evidence="1">The sequence shown here is derived from an EMBL/GenBank/DDBJ whole genome shotgun (WGS) entry which is preliminary data.</text>
</comment>
<dbReference type="InterPro" id="IPR050952">
    <property type="entry name" value="TRIM-NHL_E3_ligases"/>
</dbReference>
<dbReference type="OrthoDB" id="10346766at2759"/>
<protein>
    <recommendedName>
        <fullName evidence="3">B box-type domain-containing protein</fullName>
    </recommendedName>
</protein>
<dbReference type="SUPFAM" id="SSF57845">
    <property type="entry name" value="B-box zinc-binding domain"/>
    <property type="match status" value="1"/>
</dbReference>
<accession>A0A8S3TID0</accession>
<sequence>MCKTKQNLALVSLSAEDSLLPQYIRSIRQHCPDHDRKYQHYCPNHEIPCCPFCITTSHSKCNGLQVLEEVVKTSKLSSQYDDMKQSLRDIGNNIERTKIDREENIKSILEQRKKFQSEITLVRQQINLHLDKLEEQAIENLKSTEDKVKHQIETLLSKLSTSSEEAKELGNIISAMSSYASDLQRFLGRKEIESKVAKSEEYISSLVEDGSLQQVTMNCSIDSNVSGILSSISSLCTILTETGKTNILLTKEKEKQAQIMTIPPTAQTSIYDINVQLVQTLTLPKGIAQTYITGCTVNPSGKMIFADFTINKRLIIMNADGNLNSELQLSSPHDVTSIDDRRVAAEKTIDIINSGGSGISYGHNELLYCESGKGIITLKLTDSNPQTVIVEDSINTPWNYIACSQNNIYQTKMNNNTVTCYKDSGEKVWEFKDETVINSPHCVSVDKYSNVYVASYDNASIVVISPDGTESRTLLSELRSRAIDIDKERNMLMIAEFLSENVRVYKIMN</sequence>
<dbReference type="AlphaFoldDB" id="A0A8S3TID0"/>
<dbReference type="PANTHER" id="PTHR24104:SF25">
    <property type="entry name" value="PROTEIN LIN-41"/>
    <property type="match status" value="1"/>
</dbReference>
<dbReference type="EMBL" id="CAJPWZ010002201">
    <property type="protein sequence ID" value="CAG2233238.1"/>
    <property type="molecule type" value="Genomic_DNA"/>
</dbReference>
<reference evidence="1" key="1">
    <citation type="submission" date="2021-03" db="EMBL/GenBank/DDBJ databases">
        <authorList>
            <person name="Bekaert M."/>
        </authorList>
    </citation>
    <scope>NUCLEOTIDE SEQUENCE</scope>
</reference>
<dbReference type="Proteomes" id="UP000683360">
    <property type="component" value="Unassembled WGS sequence"/>
</dbReference>
<proteinExistence type="predicted"/>
<dbReference type="InterPro" id="IPR011042">
    <property type="entry name" value="6-blade_b-propeller_TolB-like"/>
</dbReference>